<dbReference type="Gene3D" id="2.60.120.10">
    <property type="entry name" value="Jelly Rolls"/>
    <property type="match status" value="1"/>
</dbReference>
<sequence length="140" mass="15609">MRRFGARLPCLLTIIAPQRELSPQVHPGLDQAADGYAREDEAGPALEDPERRYRDAGHKPETVLALTRFEVEAGLRAPRRAVEVLSGLDSAPAHRMRRTLRLSPTRFGIRQVFLHQPGRRPDPPQRPGDRGAGGADRRPL</sequence>
<feature type="domain" description="Phosphomannose isomerase type I catalytic" evidence="2">
    <location>
        <begin position="3"/>
        <end position="76"/>
    </location>
</feature>
<dbReference type="SUPFAM" id="SSF51182">
    <property type="entry name" value="RmlC-like cupins"/>
    <property type="match status" value="1"/>
</dbReference>
<evidence type="ECO:0000313" key="4">
    <source>
        <dbReference type="Proteomes" id="UP001072034"/>
    </source>
</evidence>
<evidence type="ECO:0000313" key="3">
    <source>
        <dbReference type="EMBL" id="MCZ0858208.1"/>
    </source>
</evidence>
<dbReference type="InterPro" id="IPR011051">
    <property type="entry name" value="RmlC_Cupin_sf"/>
</dbReference>
<dbReference type="InterPro" id="IPR014710">
    <property type="entry name" value="RmlC-like_jellyroll"/>
</dbReference>
<evidence type="ECO:0000259" key="2">
    <source>
        <dbReference type="Pfam" id="PF20511"/>
    </source>
</evidence>
<protein>
    <recommendedName>
        <fullName evidence="2">Phosphomannose isomerase type I catalytic domain-containing protein</fullName>
    </recommendedName>
</protein>
<proteinExistence type="predicted"/>
<dbReference type="RefSeq" id="WP_268917647.1">
    <property type="nucleotide sequence ID" value="NZ_JAPTMY010000018.1"/>
</dbReference>
<feature type="region of interest" description="Disordered" evidence="1">
    <location>
        <begin position="36"/>
        <end position="59"/>
    </location>
</feature>
<dbReference type="Pfam" id="PF20511">
    <property type="entry name" value="PMI_typeI_cat"/>
    <property type="match status" value="1"/>
</dbReference>
<name>A0ABT4I8X8_9ACTO</name>
<dbReference type="InterPro" id="IPR016305">
    <property type="entry name" value="Mannose-6-P_Isomerase"/>
</dbReference>
<accession>A0ABT4I8X8</accession>
<feature type="compositionally biased region" description="Basic and acidic residues" evidence="1">
    <location>
        <begin position="119"/>
        <end position="140"/>
    </location>
</feature>
<reference evidence="3" key="1">
    <citation type="submission" date="2022-10" db="EMBL/GenBank/DDBJ databases">
        <title>Genome sequence of Actinomyces israelii ATCC 10048.</title>
        <authorList>
            <person name="Watt R.M."/>
            <person name="Tong W.M."/>
        </authorList>
    </citation>
    <scope>NUCLEOTIDE SEQUENCE</scope>
    <source>
        <strain evidence="3">ATCC 10048</strain>
    </source>
</reference>
<organism evidence="3 4">
    <name type="scientific">Actinomyces israelii</name>
    <dbReference type="NCBI Taxonomy" id="1659"/>
    <lineage>
        <taxon>Bacteria</taxon>
        <taxon>Bacillati</taxon>
        <taxon>Actinomycetota</taxon>
        <taxon>Actinomycetes</taxon>
        <taxon>Actinomycetales</taxon>
        <taxon>Actinomycetaceae</taxon>
        <taxon>Actinomyces</taxon>
    </lineage>
</organism>
<comment type="caution">
    <text evidence="3">The sequence shown here is derived from an EMBL/GenBank/DDBJ whole genome shotgun (WGS) entry which is preliminary data.</text>
</comment>
<dbReference type="Proteomes" id="UP001072034">
    <property type="component" value="Unassembled WGS sequence"/>
</dbReference>
<keyword evidence="4" id="KW-1185">Reference proteome</keyword>
<dbReference type="InterPro" id="IPR046457">
    <property type="entry name" value="PMI_typeI_cat"/>
</dbReference>
<dbReference type="PRINTS" id="PR00714">
    <property type="entry name" value="MAN6PISMRASE"/>
</dbReference>
<feature type="compositionally biased region" description="Basic and acidic residues" evidence="1">
    <location>
        <begin position="48"/>
        <end position="59"/>
    </location>
</feature>
<dbReference type="EMBL" id="JAPTMY010000018">
    <property type="protein sequence ID" value="MCZ0858208.1"/>
    <property type="molecule type" value="Genomic_DNA"/>
</dbReference>
<evidence type="ECO:0000256" key="1">
    <source>
        <dbReference type="SAM" id="MobiDB-lite"/>
    </source>
</evidence>
<feature type="region of interest" description="Disordered" evidence="1">
    <location>
        <begin position="113"/>
        <end position="140"/>
    </location>
</feature>
<gene>
    <name evidence="3" type="ORF">OHJ16_09155</name>
</gene>